<dbReference type="InterPro" id="IPR030395">
    <property type="entry name" value="GP_PDE_dom"/>
</dbReference>
<feature type="transmembrane region" description="Helical" evidence="1">
    <location>
        <begin position="20"/>
        <end position="45"/>
    </location>
</feature>
<feature type="domain" description="GP-PDE" evidence="2">
    <location>
        <begin position="381"/>
        <end position="612"/>
    </location>
</feature>
<dbReference type="RefSeq" id="WP_186888372.1">
    <property type="nucleotide sequence ID" value="NZ_JACONZ010000004.1"/>
</dbReference>
<feature type="transmembrane region" description="Helical" evidence="1">
    <location>
        <begin position="355"/>
        <end position="374"/>
    </location>
</feature>
<dbReference type="PANTHER" id="PTHR46211">
    <property type="entry name" value="GLYCEROPHOSPHORYL DIESTER PHOSPHODIESTERASE"/>
    <property type="match status" value="1"/>
</dbReference>
<name>A0A923IFK5_9FIRM</name>
<dbReference type="PROSITE" id="PS51704">
    <property type="entry name" value="GP_PDE"/>
    <property type="match status" value="1"/>
</dbReference>
<sequence length="634" mass="68906">MRSPCRPLPQTLKLVLQTYLGILPGLLLFELAYKALAALLLRPALSWMTNTLLGLAGRELVFNENILSVFTHLLGLLAAVLLAALAAALSYYEFSALFLTAHCRACGRPVSFRLALELGFTTLHGLKSPWSLLFAAYALGLLPLADLGLSPSLLPVLRIPNFVTGELAKTPLGGVLVALFYAAVLAAFLLLLFALPAMILGRRPFGQAARRSFAAARRLGWRGWVLCGGFAVLWGGLFRMPGLVPTHFVGITGAGFHEFTANLLSGKILSSLPAFALSGLLCAALTLFLISLLTVLYVQLEDPAKPDETGLPAISARVDRAEREARRLWQGARRGAAALWARVQKRPFYQKHKKLVLAAAALAAFWVVTGIFTVPPELHAPIAVGHRGSRVGVENTFEAVQGAADAGADYAEIDVLLSGDGVPMVIHDADLSRLTGTRENVYSLTAEELQQLTLSQNGFTGRIPTLQEILEFCEGKIRLVIELKTHGRESADVAERVAETVERAGAQDRCIFMSIDYAMAQRLRQLQPGWVVGYCVYGNVGRLSTGALLDLDVDFLTIEESMVSPRFVRQCLQAGLPVYVWTVDDIDKMRTYLKTGVNGIVSDYPEIAKIAVSDYGGESAEEFYGWQKESYSGV</sequence>
<keyword evidence="1" id="KW-0472">Membrane</keyword>
<gene>
    <name evidence="3" type="ORF">H8S23_10845</name>
</gene>
<keyword evidence="1" id="KW-0812">Transmembrane</keyword>
<dbReference type="GO" id="GO:0006629">
    <property type="term" value="P:lipid metabolic process"/>
    <property type="evidence" value="ECO:0007669"/>
    <property type="project" value="InterPro"/>
</dbReference>
<feature type="transmembrane region" description="Helical" evidence="1">
    <location>
        <begin position="174"/>
        <end position="199"/>
    </location>
</feature>
<feature type="transmembrane region" description="Helical" evidence="1">
    <location>
        <begin position="132"/>
        <end position="154"/>
    </location>
</feature>
<reference evidence="3" key="1">
    <citation type="submission" date="2020-08" db="EMBL/GenBank/DDBJ databases">
        <title>Genome public.</title>
        <authorList>
            <person name="Liu C."/>
            <person name="Sun Q."/>
        </authorList>
    </citation>
    <scope>NUCLEOTIDE SEQUENCE</scope>
    <source>
        <strain evidence="3">BX8</strain>
    </source>
</reference>
<evidence type="ECO:0000313" key="4">
    <source>
        <dbReference type="Proteomes" id="UP000659630"/>
    </source>
</evidence>
<accession>A0A923IFK5</accession>
<dbReference type="Gene3D" id="3.20.20.190">
    <property type="entry name" value="Phosphatidylinositol (PI) phosphodiesterase"/>
    <property type="match status" value="1"/>
</dbReference>
<evidence type="ECO:0000259" key="2">
    <source>
        <dbReference type="PROSITE" id="PS51704"/>
    </source>
</evidence>
<comment type="caution">
    <text evidence="3">The sequence shown here is derived from an EMBL/GenBank/DDBJ whole genome shotgun (WGS) entry which is preliminary data.</text>
</comment>
<dbReference type="Proteomes" id="UP000659630">
    <property type="component" value="Unassembled WGS sequence"/>
</dbReference>
<dbReference type="Pfam" id="PF10110">
    <property type="entry name" value="GPDPase_memb"/>
    <property type="match status" value="1"/>
</dbReference>
<feature type="transmembrane region" description="Helical" evidence="1">
    <location>
        <begin position="219"/>
        <end position="238"/>
    </location>
</feature>
<feature type="transmembrane region" description="Helical" evidence="1">
    <location>
        <begin position="65"/>
        <end position="92"/>
    </location>
</feature>
<feature type="transmembrane region" description="Helical" evidence="1">
    <location>
        <begin position="274"/>
        <end position="298"/>
    </location>
</feature>
<proteinExistence type="predicted"/>
<dbReference type="AlphaFoldDB" id="A0A923IFK5"/>
<organism evidence="3 4">
    <name type="scientific">Anaerofilum hominis</name>
    <dbReference type="NCBI Taxonomy" id="2763016"/>
    <lineage>
        <taxon>Bacteria</taxon>
        <taxon>Bacillati</taxon>
        <taxon>Bacillota</taxon>
        <taxon>Clostridia</taxon>
        <taxon>Eubacteriales</taxon>
        <taxon>Oscillospiraceae</taxon>
        <taxon>Anaerofilum</taxon>
    </lineage>
</organism>
<dbReference type="PANTHER" id="PTHR46211:SF8">
    <property type="entry name" value="PHOSPHODIESTERASE"/>
    <property type="match status" value="1"/>
</dbReference>
<dbReference type="InterPro" id="IPR018476">
    <property type="entry name" value="GlyceroP-diester-Pdiesterase_M"/>
</dbReference>
<evidence type="ECO:0000313" key="3">
    <source>
        <dbReference type="EMBL" id="MBC5582002.1"/>
    </source>
</evidence>
<dbReference type="SUPFAM" id="SSF51695">
    <property type="entry name" value="PLC-like phosphodiesterases"/>
    <property type="match status" value="1"/>
</dbReference>
<protein>
    <submittedName>
        <fullName evidence="3">Glycerophosphoryl diester phosphodiesterase membrane domain-containing protein</fullName>
    </submittedName>
</protein>
<keyword evidence="1" id="KW-1133">Transmembrane helix</keyword>
<dbReference type="EMBL" id="JACONZ010000004">
    <property type="protein sequence ID" value="MBC5582002.1"/>
    <property type="molecule type" value="Genomic_DNA"/>
</dbReference>
<keyword evidence="4" id="KW-1185">Reference proteome</keyword>
<dbReference type="GO" id="GO:0008081">
    <property type="term" value="F:phosphoric diester hydrolase activity"/>
    <property type="evidence" value="ECO:0007669"/>
    <property type="project" value="InterPro"/>
</dbReference>
<evidence type="ECO:0000256" key="1">
    <source>
        <dbReference type="SAM" id="Phobius"/>
    </source>
</evidence>
<dbReference type="Pfam" id="PF03009">
    <property type="entry name" value="GDPD"/>
    <property type="match status" value="1"/>
</dbReference>
<dbReference type="InterPro" id="IPR017946">
    <property type="entry name" value="PLC-like_Pdiesterase_TIM-brl"/>
</dbReference>